<evidence type="ECO:0000256" key="2">
    <source>
        <dbReference type="ARBA" id="ARBA00022801"/>
    </source>
</evidence>
<dbReference type="EMBL" id="LKHV02000001">
    <property type="protein sequence ID" value="MCS5709053.1"/>
    <property type="molecule type" value="Genomic_DNA"/>
</dbReference>
<evidence type="ECO:0000256" key="4">
    <source>
        <dbReference type="ARBA" id="ARBA00023277"/>
    </source>
</evidence>
<dbReference type="Gene3D" id="1.10.150.240">
    <property type="entry name" value="Putative phosphatase, domain 2"/>
    <property type="match status" value="1"/>
</dbReference>
<organism evidence="5">
    <name type="scientific">Candidatus Berkiella cookevillensis</name>
    <dbReference type="NCBI Taxonomy" id="437022"/>
    <lineage>
        <taxon>Bacteria</taxon>
        <taxon>Pseudomonadati</taxon>
        <taxon>Pseudomonadota</taxon>
        <taxon>Gammaproteobacteria</taxon>
        <taxon>Candidatus Berkiellales</taxon>
        <taxon>Candidatus Berkiellaceae</taxon>
        <taxon>Candidatus Berkiella</taxon>
    </lineage>
</organism>
<dbReference type="NCBIfam" id="TIGR01549">
    <property type="entry name" value="HAD-SF-IA-v1"/>
    <property type="match status" value="1"/>
</dbReference>
<accession>A0A0Q9YB13</accession>
<dbReference type="InterPro" id="IPR023198">
    <property type="entry name" value="PGP-like_dom2"/>
</dbReference>
<dbReference type="GO" id="GO:0005829">
    <property type="term" value="C:cytosol"/>
    <property type="evidence" value="ECO:0007669"/>
    <property type="project" value="TreeGrafter"/>
</dbReference>
<name>A0A0Q9YB13_9GAMM</name>
<proteinExistence type="predicted"/>
<dbReference type="RefSeq" id="WP_057625070.1">
    <property type="nucleotide sequence ID" value="NZ_LKHV02000001.1"/>
</dbReference>
<dbReference type="Proteomes" id="UP000051494">
    <property type="component" value="Unassembled WGS sequence"/>
</dbReference>
<protein>
    <submittedName>
        <fullName evidence="6">HAD-IA family hydrolase</fullName>
    </submittedName>
    <submittedName>
        <fullName evidence="5">Phosphoglycolate phosphatase, chromosomal</fullName>
        <ecNumber evidence="5">3.1.3.18</ecNumber>
    </submittedName>
</protein>
<reference evidence="5" key="1">
    <citation type="submission" date="2015-09" db="EMBL/GenBank/DDBJ databases">
        <title>Draft Genome Sequences of Two Novel Amoeba-resistant Intranuclear Bacteria, Candidatus Berkiella cookevillensis and Candidatus Berkiella aquae.</title>
        <authorList>
            <person name="Mehari Y.T."/>
            <person name="Arivett B.A."/>
            <person name="Farone A.L."/>
            <person name="Gunderson J.H."/>
            <person name="Farone M.B."/>
        </authorList>
    </citation>
    <scope>NUCLEOTIDE SEQUENCE [LARGE SCALE GENOMIC DNA]</scope>
    <source>
        <strain evidence="5">CC99</strain>
    </source>
</reference>
<dbReference type="GO" id="GO:0006281">
    <property type="term" value="P:DNA repair"/>
    <property type="evidence" value="ECO:0007669"/>
    <property type="project" value="TreeGrafter"/>
</dbReference>
<dbReference type="InterPro" id="IPR006439">
    <property type="entry name" value="HAD-SF_hydro_IA"/>
</dbReference>
<dbReference type="InterPro" id="IPR041492">
    <property type="entry name" value="HAD_2"/>
</dbReference>
<dbReference type="AlphaFoldDB" id="A0A0Q9YB13"/>
<dbReference type="GO" id="GO:0008967">
    <property type="term" value="F:phosphoglycolate phosphatase activity"/>
    <property type="evidence" value="ECO:0007669"/>
    <property type="project" value="UniProtKB-EC"/>
</dbReference>
<dbReference type="InterPro" id="IPR036412">
    <property type="entry name" value="HAD-like_sf"/>
</dbReference>
<keyword evidence="2 5" id="KW-0378">Hydrolase</keyword>
<evidence type="ECO:0000313" key="6">
    <source>
        <dbReference type="EMBL" id="MCS5709053.1"/>
    </source>
</evidence>
<comment type="caution">
    <text evidence="5">The sequence shown here is derived from an EMBL/GenBank/DDBJ whole genome shotgun (WGS) entry which is preliminary data.</text>
</comment>
<dbReference type="PANTHER" id="PTHR43434">
    <property type="entry name" value="PHOSPHOGLYCOLATE PHOSPHATASE"/>
    <property type="match status" value="1"/>
</dbReference>
<dbReference type="Gene3D" id="3.40.50.1000">
    <property type="entry name" value="HAD superfamily/HAD-like"/>
    <property type="match status" value="1"/>
</dbReference>
<dbReference type="OrthoDB" id="9776368at2"/>
<dbReference type="PANTHER" id="PTHR43434:SF23">
    <property type="entry name" value="PHOSPHOGLYCOLATE PHOSPHATASE"/>
    <property type="match status" value="1"/>
</dbReference>
<reference evidence="6" key="2">
    <citation type="journal article" date="2016" name="Genome Announc.">
        <title>Draft Genome Sequences of Two Novel Amoeba-Resistant Intranuclear Bacteria, 'Candidatus Berkiella cookevillensis' and 'Candidatus Berkiella aquae'.</title>
        <authorList>
            <person name="Mehari Y.T."/>
            <person name="Arivett B.A."/>
            <person name="Farone A.L."/>
            <person name="Gunderson J.H."/>
            <person name="Farone M.B."/>
        </authorList>
    </citation>
    <scope>NUCLEOTIDE SEQUENCE</scope>
    <source>
        <strain evidence="6">CC99</strain>
    </source>
</reference>
<evidence type="ECO:0000313" key="7">
    <source>
        <dbReference type="Proteomes" id="UP000051494"/>
    </source>
</evidence>
<keyword evidence="3" id="KW-0460">Magnesium</keyword>
<dbReference type="Pfam" id="PF13419">
    <property type="entry name" value="HAD_2"/>
    <property type="match status" value="1"/>
</dbReference>
<evidence type="ECO:0000256" key="3">
    <source>
        <dbReference type="ARBA" id="ARBA00022842"/>
    </source>
</evidence>
<reference evidence="6" key="3">
    <citation type="submission" date="2021-06" db="EMBL/GenBank/DDBJ databases">
        <title>Genomic Description and Analysis of Intracellular Bacteria, Candidatus Berkiella cookevillensis and Candidatus Berkiella aquae.</title>
        <authorList>
            <person name="Kidane D.T."/>
            <person name="Mehari Y.T."/>
            <person name="Rice F.C."/>
            <person name="Arivett B.A."/>
            <person name="Farone A.L."/>
            <person name="Berk S.G."/>
            <person name="Farone M.B."/>
        </authorList>
    </citation>
    <scope>NUCLEOTIDE SEQUENCE</scope>
    <source>
        <strain evidence="6">CC99</strain>
    </source>
</reference>
<gene>
    <name evidence="5" type="primary">cbbZC</name>
    <name evidence="6" type="ORF">CC99x_009070</name>
    <name evidence="5" type="ORF">CC99x_01963</name>
</gene>
<dbReference type="EMBL" id="LKHV01000011">
    <property type="protein sequence ID" value="KRG17840.1"/>
    <property type="molecule type" value="Genomic_DNA"/>
</dbReference>
<keyword evidence="1" id="KW-0479">Metal-binding</keyword>
<dbReference type="SFLD" id="SFLDG01129">
    <property type="entry name" value="C1.5:_HAD__Beta-PGM__Phosphata"/>
    <property type="match status" value="1"/>
</dbReference>
<dbReference type="GO" id="GO:0046872">
    <property type="term" value="F:metal ion binding"/>
    <property type="evidence" value="ECO:0007669"/>
    <property type="project" value="UniProtKB-KW"/>
</dbReference>
<evidence type="ECO:0000256" key="1">
    <source>
        <dbReference type="ARBA" id="ARBA00022723"/>
    </source>
</evidence>
<dbReference type="SUPFAM" id="SSF56784">
    <property type="entry name" value="HAD-like"/>
    <property type="match status" value="1"/>
</dbReference>
<dbReference type="SFLD" id="SFLDS00003">
    <property type="entry name" value="Haloacid_Dehalogenase"/>
    <property type="match status" value="1"/>
</dbReference>
<keyword evidence="4" id="KW-0119">Carbohydrate metabolism</keyword>
<dbReference type="EC" id="3.1.3.18" evidence="5"/>
<sequence length="226" mass="25381">MMGLKDKFSAFLFDLDGTLLDTAPEFAYCMNKLLKKYQLPSVTESLFRNTISHGANGMVRHAFGFDETHPDLAARTAEFLNLYTQTLGQYTRLFPGIEILLKYFQEKKIHWGIVTNKTMVYTKPLVAQFPLLQSAGCIVAGDTLPTRKPDSAPVLYGLQQIKASPHTTLFIGDAETDVLAGKAAGLKCVVVEYGYIHPEDNAHHWNADYYINHAEQLIHYCAQHQP</sequence>
<evidence type="ECO:0000313" key="5">
    <source>
        <dbReference type="EMBL" id="KRG17840.1"/>
    </source>
</evidence>
<keyword evidence="7" id="KW-1185">Reference proteome</keyword>
<dbReference type="InterPro" id="IPR023214">
    <property type="entry name" value="HAD_sf"/>
</dbReference>
<dbReference type="STRING" id="437022.CC99x_01963"/>
<dbReference type="InterPro" id="IPR050155">
    <property type="entry name" value="HAD-like_hydrolase_sf"/>
</dbReference>